<dbReference type="Proteomes" id="UP000297540">
    <property type="component" value="Unassembled WGS sequence"/>
</dbReference>
<sequence>MPKYLLIFTLLLSCSVALAQGTFKGRVFEDKTRLGLSNIWIENLSNKQNTQSDKAGNFSIPAKLGDLVLFKSFGYYNDTAVVTSLGNTEIFMLPQNIQLKQVDITSTDLAKKFKNYDKEYHGQTMVYHRDRMGNLDGGAVFRIHYWKKGERDKAKLDKKLHDFDTMDRIHELFVPETIGKYVPLKGEELDNFISLYTPSVKVFDRKDFNMITYLSDSYKQYQALPPDKRTPATLTN</sequence>
<proteinExistence type="predicted"/>
<feature type="chain" id="PRO_5021309877" description="Carboxypeptidase-like regulatory domain-containing protein" evidence="1">
    <location>
        <begin position="20"/>
        <end position="236"/>
    </location>
</feature>
<accession>A0A4Y8S4T1</accession>
<dbReference type="OrthoDB" id="1118857at2"/>
<dbReference type="EMBL" id="SOZE01000045">
    <property type="protein sequence ID" value="TFF33444.1"/>
    <property type="molecule type" value="Genomic_DNA"/>
</dbReference>
<organism evidence="2 3">
    <name type="scientific">Mucilaginibacter psychrotolerans</name>
    <dbReference type="NCBI Taxonomy" id="1524096"/>
    <lineage>
        <taxon>Bacteria</taxon>
        <taxon>Pseudomonadati</taxon>
        <taxon>Bacteroidota</taxon>
        <taxon>Sphingobacteriia</taxon>
        <taxon>Sphingobacteriales</taxon>
        <taxon>Sphingobacteriaceae</taxon>
        <taxon>Mucilaginibacter</taxon>
    </lineage>
</organism>
<keyword evidence="3" id="KW-1185">Reference proteome</keyword>
<dbReference type="SUPFAM" id="SSF49464">
    <property type="entry name" value="Carboxypeptidase regulatory domain-like"/>
    <property type="match status" value="1"/>
</dbReference>
<evidence type="ECO:0008006" key="4">
    <source>
        <dbReference type="Google" id="ProtNLM"/>
    </source>
</evidence>
<evidence type="ECO:0000313" key="3">
    <source>
        <dbReference type="Proteomes" id="UP000297540"/>
    </source>
</evidence>
<dbReference type="AlphaFoldDB" id="A0A4Y8S4T1"/>
<dbReference type="RefSeq" id="WP_133228950.1">
    <property type="nucleotide sequence ID" value="NZ_SOZE01000045.1"/>
</dbReference>
<evidence type="ECO:0000313" key="2">
    <source>
        <dbReference type="EMBL" id="TFF33444.1"/>
    </source>
</evidence>
<dbReference type="InterPro" id="IPR008969">
    <property type="entry name" value="CarboxyPept-like_regulatory"/>
</dbReference>
<keyword evidence="1" id="KW-0732">Signal</keyword>
<gene>
    <name evidence="2" type="ORF">E2R66_25885</name>
</gene>
<feature type="signal peptide" evidence="1">
    <location>
        <begin position="1"/>
        <end position="19"/>
    </location>
</feature>
<evidence type="ECO:0000256" key="1">
    <source>
        <dbReference type="SAM" id="SignalP"/>
    </source>
</evidence>
<comment type="caution">
    <text evidence="2">The sequence shown here is derived from an EMBL/GenBank/DDBJ whole genome shotgun (WGS) entry which is preliminary data.</text>
</comment>
<name>A0A4Y8S4T1_9SPHI</name>
<protein>
    <recommendedName>
        <fullName evidence="4">Carboxypeptidase-like regulatory domain-containing protein</fullName>
    </recommendedName>
</protein>
<reference evidence="2 3" key="1">
    <citation type="journal article" date="2017" name="Int. J. Syst. Evol. Microbiol.">
        <title>Mucilaginibacterpsychrotolerans sp. nov., isolated from peatlands.</title>
        <authorList>
            <person name="Deng Y."/>
            <person name="Shen L."/>
            <person name="Xu B."/>
            <person name="Liu Y."/>
            <person name="Gu Z."/>
            <person name="Liu H."/>
            <person name="Zhou Y."/>
        </authorList>
    </citation>
    <scope>NUCLEOTIDE SEQUENCE [LARGE SCALE GENOMIC DNA]</scope>
    <source>
        <strain evidence="2 3">NH7-4</strain>
    </source>
</reference>